<keyword evidence="2" id="KW-0687">Ribonucleoprotein</keyword>
<evidence type="ECO:0000313" key="2">
    <source>
        <dbReference type="EMBL" id="KAJ3262042.1"/>
    </source>
</evidence>
<keyword evidence="2" id="KW-0689">Ribosomal protein</keyword>
<comment type="similarity">
    <text evidence="1">Belongs to the bacterial ribosomal protein bS6 family.</text>
</comment>
<dbReference type="Proteomes" id="UP001210925">
    <property type="component" value="Unassembled WGS sequence"/>
</dbReference>
<dbReference type="InterPro" id="IPR035980">
    <property type="entry name" value="Ribosomal_bS6_sf"/>
</dbReference>
<dbReference type="PANTHER" id="PTHR21011">
    <property type="entry name" value="MITOCHONDRIAL 28S RIBOSOMAL PROTEIN S6"/>
    <property type="match status" value="1"/>
</dbReference>
<proteinExistence type="inferred from homology"/>
<keyword evidence="3" id="KW-1185">Reference proteome</keyword>
<gene>
    <name evidence="2" type="primary">MRPS6</name>
    <name evidence="2" type="ORF">HK103_003885</name>
</gene>
<protein>
    <submittedName>
        <fullName evidence="2">28S ribosomal protein S6, mitochondrial</fullName>
    </submittedName>
</protein>
<reference evidence="2" key="1">
    <citation type="submission" date="2020-05" db="EMBL/GenBank/DDBJ databases">
        <title>Phylogenomic resolution of chytrid fungi.</title>
        <authorList>
            <person name="Stajich J.E."/>
            <person name="Amses K."/>
            <person name="Simmons R."/>
            <person name="Seto K."/>
            <person name="Myers J."/>
            <person name="Bonds A."/>
            <person name="Quandt C.A."/>
            <person name="Barry K."/>
            <person name="Liu P."/>
            <person name="Grigoriev I."/>
            <person name="Longcore J.E."/>
            <person name="James T.Y."/>
        </authorList>
    </citation>
    <scope>NUCLEOTIDE SEQUENCE</scope>
    <source>
        <strain evidence="2">PLAUS21</strain>
    </source>
</reference>
<dbReference type="InterPro" id="IPR000529">
    <property type="entry name" value="Ribosomal_bS6"/>
</dbReference>
<comment type="caution">
    <text evidence="2">The sequence shown here is derived from an EMBL/GenBank/DDBJ whole genome shotgun (WGS) entry which is preliminary data.</text>
</comment>
<dbReference type="GO" id="GO:0070181">
    <property type="term" value="F:small ribosomal subunit rRNA binding"/>
    <property type="evidence" value="ECO:0007669"/>
    <property type="project" value="TreeGrafter"/>
</dbReference>
<dbReference type="AlphaFoldDB" id="A0AAD5UM98"/>
<evidence type="ECO:0000256" key="1">
    <source>
        <dbReference type="ARBA" id="ARBA00009512"/>
    </source>
</evidence>
<dbReference type="GO" id="GO:0006412">
    <property type="term" value="P:translation"/>
    <property type="evidence" value="ECO:0007669"/>
    <property type="project" value="InterPro"/>
</dbReference>
<evidence type="ECO:0000313" key="3">
    <source>
        <dbReference type="Proteomes" id="UP001210925"/>
    </source>
</evidence>
<dbReference type="Gene3D" id="3.30.70.60">
    <property type="match status" value="1"/>
</dbReference>
<dbReference type="SUPFAM" id="SSF54995">
    <property type="entry name" value="Ribosomal protein S6"/>
    <property type="match status" value="1"/>
</dbReference>
<dbReference type="NCBIfam" id="TIGR00166">
    <property type="entry name" value="S6"/>
    <property type="match status" value="1"/>
</dbReference>
<organism evidence="2 3">
    <name type="scientific">Boothiomyces macroporosus</name>
    <dbReference type="NCBI Taxonomy" id="261099"/>
    <lineage>
        <taxon>Eukaryota</taxon>
        <taxon>Fungi</taxon>
        <taxon>Fungi incertae sedis</taxon>
        <taxon>Chytridiomycota</taxon>
        <taxon>Chytridiomycota incertae sedis</taxon>
        <taxon>Chytridiomycetes</taxon>
        <taxon>Rhizophydiales</taxon>
        <taxon>Terramycetaceae</taxon>
        <taxon>Boothiomyces</taxon>
    </lineage>
</organism>
<dbReference type="GO" id="GO:0005763">
    <property type="term" value="C:mitochondrial small ribosomal subunit"/>
    <property type="evidence" value="ECO:0007669"/>
    <property type="project" value="TreeGrafter"/>
</dbReference>
<dbReference type="PANTHER" id="PTHR21011:SF1">
    <property type="entry name" value="SMALL RIBOSOMAL SUBUNIT PROTEIN BS6M"/>
    <property type="match status" value="1"/>
</dbReference>
<dbReference type="InterPro" id="IPR014717">
    <property type="entry name" value="Transl_elong_EF1B/ribsomal_bS6"/>
</dbReference>
<dbReference type="GO" id="GO:0003735">
    <property type="term" value="F:structural constituent of ribosome"/>
    <property type="evidence" value="ECO:0007669"/>
    <property type="project" value="InterPro"/>
</dbReference>
<sequence>MLYELLLIAKSSTTRDITKLTAQNEQLKSLLTFCAKHVLDNNGVVREITNLGQKQLPYRMKRHQEIFDQGQYFAMKFDSSPKTMFQLKKALNLNETVIRNSIVKLGSSLASTTDYVPPEKM</sequence>
<dbReference type="Pfam" id="PF01250">
    <property type="entry name" value="Ribosomal_S6"/>
    <property type="match status" value="1"/>
</dbReference>
<dbReference type="EMBL" id="JADGKB010000003">
    <property type="protein sequence ID" value="KAJ3262042.1"/>
    <property type="molecule type" value="Genomic_DNA"/>
</dbReference>
<accession>A0AAD5UM98</accession>
<name>A0AAD5UM98_9FUNG</name>
<dbReference type="CDD" id="cd15465">
    <property type="entry name" value="bS6_mito"/>
    <property type="match status" value="1"/>
</dbReference>